<proteinExistence type="predicted"/>
<dbReference type="Pfam" id="PF25077">
    <property type="entry name" value="DUF7800"/>
    <property type="match status" value="1"/>
</dbReference>
<dbReference type="Pfam" id="PF09423">
    <property type="entry name" value="PhoD"/>
    <property type="match status" value="1"/>
</dbReference>
<evidence type="ECO:0000259" key="2">
    <source>
        <dbReference type="Pfam" id="PF25077"/>
    </source>
</evidence>
<dbReference type="RefSeq" id="WP_154077144.1">
    <property type="nucleotide sequence ID" value="NZ_CP045929.1"/>
</dbReference>
<feature type="domain" description="PhoD-like phosphatase metallophosphatase" evidence="1">
    <location>
        <begin position="137"/>
        <end position="436"/>
    </location>
</feature>
<dbReference type="EMBL" id="CP045929">
    <property type="protein sequence ID" value="QGK70562.1"/>
    <property type="molecule type" value="Genomic_DNA"/>
</dbReference>
<keyword evidence="4" id="KW-1185">Reference proteome</keyword>
<dbReference type="PANTHER" id="PTHR37031:SF2">
    <property type="entry name" value="PHOD-LIKE PHOSPHATASE METALLOPHOSPHATASE DOMAIN-CONTAINING PROTEIN"/>
    <property type="match status" value="1"/>
</dbReference>
<evidence type="ECO:0000259" key="1">
    <source>
        <dbReference type="Pfam" id="PF09423"/>
    </source>
</evidence>
<dbReference type="KEGG" id="sace:GIY23_14460"/>
<dbReference type="AlphaFoldDB" id="A0A5Q3Q7U9"/>
<dbReference type="Proteomes" id="UP000371041">
    <property type="component" value="Chromosome"/>
</dbReference>
<dbReference type="InterPro" id="IPR029052">
    <property type="entry name" value="Metallo-depent_PP-like"/>
</dbReference>
<dbReference type="InterPro" id="IPR038607">
    <property type="entry name" value="PhoD-like_sf"/>
</dbReference>
<dbReference type="PANTHER" id="PTHR37031">
    <property type="entry name" value="METALLOPHOSPHATASE BINDING DOMAIN PROTEIN"/>
    <property type="match status" value="1"/>
</dbReference>
<organism evidence="3 4">
    <name type="scientific">Allosaccharopolyspora coralli</name>
    <dbReference type="NCBI Taxonomy" id="2665642"/>
    <lineage>
        <taxon>Bacteria</taxon>
        <taxon>Bacillati</taxon>
        <taxon>Actinomycetota</taxon>
        <taxon>Actinomycetes</taxon>
        <taxon>Pseudonocardiales</taxon>
        <taxon>Pseudonocardiaceae</taxon>
        <taxon>Allosaccharopolyspora</taxon>
    </lineage>
</organism>
<dbReference type="CDD" id="cd07389">
    <property type="entry name" value="MPP_PhoD"/>
    <property type="match status" value="1"/>
</dbReference>
<accession>A0A5Q3Q7U9</accession>
<evidence type="ECO:0000313" key="3">
    <source>
        <dbReference type="EMBL" id="QGK70562.1"/>
    </source>
</evidence>
<protein>
    <submittedName>
        <fullName evidence="3">Alkaline phosphatase family protein</fullName>
    </submittedName>
</protein>
<evidence type="ECO:0000313" key="4">
    <source>
        <dbReference type="Proteomes" id="UP000371041"/>
    </source>
</evidence>
<reference evidence="4" key="1">
    <citation type="submission" date="2019-11" db="EMBL/GenBank/DDBJ databases">
        <title>The complete genome sequence of Saccharopolyspora sp. E2A.</title>
        <authorList>
            <person name="Zhang G."/>
        </authorList>
    </citation>
    <scope>NUCLEOTIDE SEQUENCE [LARGE SCALE GENOMIC DNA]</scope>
    <source>
        <strain evidence="4">E2A</strain>
    </source>
</reference>
<feature type="domain" description="DUF7800" evidence="2">
    <location>
        <begin position="1"/>
        <end position="85"/>
    </location>
</feature>
<dbReference type="SUPFAM" id="SSF56300">
    <property type="entry name" value="Metallo-dependent phosphatases"/>
    <property type="match status" value="1"/>
</dbReference>
<gene>
    <name evidence="3" type="ORF">GIY23_14460</name>
</gene>
<sequence>MTTLVLGPVLRYVDDTSATVWVETDRDCLVEILGSTAHTFHAGGHHFALVRIRGLEPGTTRPYEVRLDGEKVWPLPHDPRPPCQISTVPTGPESSLRLLFGSCRFGASEDPKQDAALGPDALADFVDELTSGSHTRWPDAMLLLGDQVYADETTPQVRRDLARKRDLNEPPGHEVADFEEYTLLYRHAWREPYLRWLLSTVPSMMIFDDHDVRDDWNTSGAWRAQMAREPWWRERLLGGLASYWIYQHIGNLDPDTLDRDETFQHVLEQGRDGDALPILRELAAAADDEHDAMHDVRWSYRRDLGPARLLVLDTRGGRVLDTGRRSMLSDVDFDWAEQELQTTPEHVVVGSSLPWLLPTGIHHLQEWDEAIAARGGRLGRLGEKIRQELDLEHWAAFRGSFDRFTDLLRRTARRTDPPATITVLSGDVHHSYLADPDCGGARCRVTQVVSSPLHNETPLAFTPALRLAWTDPIIAVLRRVARWAGVRALPVHWRKSAGPYFGNAVGLLDLDRESASVALRVVDHSTGRLTRGTRRRLSSTRTPTS</sequence>
<dbReference type="InterPro" id="IPR018946">
    <property type="entry name" value="PhoD-like_MPP"/>
</dbReference>
<dbReference type="InterPro" id="IPR056702">
    <property type="entry name" value="DUF7800"/>
</dbReference>
<dbReference type="Gene3D" id="3.60.21.70">
    <property type="entry name" value="PhoD-like phosphatase"/>
    <property type="match status" value="1"/>
</dbReference>
<name>A0A5Q3Q7U9_9PSEU</name>